<organism evidence="15 16">
    <name type="scientific">Buchnera aphidicola</name>
    <name type="common">Aphis fabae</name>
    <dbReference type="NCBI Taxonomy" id="571430"/>
    <lineage>
        <taxon>Bacteria</taxon>
        <taxon>Pseudomonadati</taxon>
        <taxon>Pseudomonadota</taxon>
        <taxon>Gammaproteobacteria</taxon>
        <taxon>Enterobacterales</taxon>
        <taxon>Erwiniaceae</taxon>
        <taxon>Buchnera</taxon>
    </lineage>
</organism>
<dbReference type="NCBIfam" id="TIGR01072">
    <property type="entry name" value="murA"/>
    <property type="match status" value="1"/>
</dbReference>
<keyword evidence="3 13" id="KW-0963">Cytoplasm</keyword>
<evidence type="ECO:0000256" key="5">
    <source>
        <dbReference type="ARBA" id="ARBA00022679"/>
    </source>
</evidence>
<feature type="active site" description="Proton donor" evidence="13">
    <location>
        <position position="116"/>
    </location>
</feature>
<name>A0A5J6ZEC8_9GAMM</name>
<dbReference type="CDD" id="cd01555">
    <property type="entry name" value="UdpNAET"/>
    <property type="match status" value="1"/>
</dbReference>
<dbReference type="InterPro" id="IPR001986">
    <property type="entry name" value="Enolpyruvate_Tfrase_dom"/>
</dbReference>
<feature type="binding site" evidence="13">
    <location>
        <position position="328"/>
    </location>
    <ligand>
        <name>UDP-N-acetyl-alpha-D-glucosamine</name>
        <dbReference type="ChEBI" id="CHEBI:57705"/>
    </ligand>
</feature>
<gene>
    <name evidence="13 15" type="primary">murA</name>
    <name evidence="15" type="ORF">FQV33_00885</name>
</gene>
<dbReference type="Proteomes" id="UP000325981">
    <property type="component" value="Chromosome"/>
</dbReference>
<feature type="binding site" evidence="13">
    <location>
        <position position="92"/>
    </location>
    <ligand>
        <name>UDP-N-acetyl-alpha-D-glucosamine</name>
        <dbReference type="ChEBI" id="CHEBI:57705"/>
    </ligand>
</feature>
<comment type="similarity">
    <text evidence="11 13">Belongs to the EPSP synthase family. MurA subfamily.</text>
</comment>
<dbReference type="GO" id="GO:0071555">
    <property type="term" value="P:cell wall organization"/>
    <property type="evidence" value="ECO:0007669"/>
    <property type="project" value="UniProtKB-KW"/>
</dbReference>
<keyword evidence="9 13" id="KW-0961">Cell wall biogenesis/degradation</keyword>
<dbReference type="InterPro" id="IPR050068">
    <property type="entry name" value="MurA_subfamily"/>
</dbReference>
<dbReference type="GO" id="GO:0009252">
    <property type="term" value="P:peptidoglycan biosynthetic process"/>
    <property type="evidence" value="ECO:0007669"/>
    <property type="project" value="UniProtKB-UniRule"/>
</dbReference>
<evidence type="ECO:0000256" key="12">
    <source>
        <dbReference type="ARBA" id="ARBA00047527"/>
    </source>
</evidence>
<accession>A0A5J6ZEC8</accession>
<sequence>MNKLYIEGNKKLNGNVLISGSKNAALPILFMTILTKEKIELSNIPKLTDIRVAIKLLRSLGAKIVNTNKILYIDPSAINIYCPPYNLIKEIRASIWMLSPLLIRFGKAKIFFPGGCKIGLRPIDLHLKGLIALGAKIVQKDNYIIASILKPLKGKYIHLEKISVGATITIMSAATLAEGLTIIANAAQEPEIIDVAKFLNTLGAHITGAGSNKIYITGVLKLNGGYHKIIPDRIETGTFLIAAAISKGCIICNDTEPKHLENILQKLSETGAHIQTGKDWIKLNMQEKIPKAVNISTTPYPGFPTDMQPQFALLNSISKGESIIIENIFENRFAYVKELIKMGAKIKIKNNYIICKGVQKLFSKTLFSTDLRSSATLILAGCIAKGITVVNNIHHFKRGYESFPKKLNKLGANIKYI</sequence>
<dbReference type="FunFam" id="3.65.10.10:FF:000001">
    <property type="entry name" value="UDP-N-acetylglucosamine 1-carboxyvinyltransferase"/>
    <property type="match status" value="1"/>
</dbReference>
<evidence type="ECO:0000256" key="3">
    <source>
        <dbReference type="ARBA" id="ARBA00022490"/>
    </source>
</evidence>
<evidence type="ECO:0000256" key="2">
    <source>
        <dbReference type="ARBA" id="ARBA00004752"/>
    </source>
</evidence>
<dbReference type="GO" id="GO:0051301">
    <property type="term" value="P:cell division"/>
    <property type="evidence" value="ECO:0007669"/>
    <property type="project" value="UniProtKB-KW"/>
</dbReference>
<comment type="caution">
    <text evidence="13">Lacks conserved residue(s) required for the propagation of feature annotation.</text>
</comment>
<evidence type="ECO:0000256" key="10">
    <source>
        <dbReference type="ARBA" id="ARBA00023317"/>
    </source>
</evidence>
<evidence type="ECO:0000256" key="13">
    <source>
        <dbReference type="HAMAP-Rule" id="MF_00111"/>
    </source>
</evidence>
<dbReference type="PANTHER" id="PTHR43783">
    <property type="entry name" value="UDP-N-ACETYLGLUCOSAMINE 1-CARBOXYVINYLTRANSFERASE"/>
    <property type="match status" value="1"/>
</dbReference>
<dbReference type="RefSeq" id="WP_158347772.1">
    <property type="nucleotide sequence ID" value="NZ_CP042427.1"/>
</dbReference>
<evidence type="ECO:0000256" key="4">
    <source>
        <dbReference type="ARBA" id="ARBA00022618"/>
    </source>
</evidence>
<reference evidence="15 16" key="1">
    <citation type="submission" date="2019-07" db="EMBL/GenBank/DDBJ databases">
        <title>Buchnera limit thermal tolerance of host aphids.</title>
        <authorList>
            <person name="Zhang B."/>
            <person name="Moran N."/>
        </authorList>
    </citation>
    <scope>NUCLEOTIDE SEQUENCE [LARGE SCALE GENOMIC DNA]</scope>
    <source>
        <strain evidence="15 16">Afa-UT1</strain>
    </source>
</reference>
<dbReference type="EMBL" id="CP042427">
    <property type="protein sequence ID" value="QFQ32553.1"/>
    <property type="molecule type" value="Genomic_DNA"/>
</dbReference>
<keyword evidence="8 13" id="KW-0131">Cell cycle</keyword>
<keyword evidence="10 13" id="KW-0670">Pyruvate</keyword>
<evidence type="ECO:0000256" key="8">
    <source>
        <dbReference type="ARBA" id="ARBA00023306"/>
    </source>
</evidence>
<evidence type="ECO:0000256" key="9">
    <source>
        <dbReference type="ARBA" id="ARBA00023316"/>
    </source>
</evidence>
<keyword evidence="4 13" id="KW-0132">Cell division</keyword>
<dbReference type="GO" id="GO:0005737">
    <property type="term" value="C:cytoplasm"/>
    <property type="evidence" value="ECO:0007669"/>
    <property type="project" value="UniProtKB-SubCell"/>
</dbReference>
<dbReference type="HAMAP" id="MF_00111">
    <property type="entry name" value="MurA"/>
    <property type="match status" value="1"/>
</dbReference>
<comment type="function">
    <text evidence="13">Cell wall formation. Adds enolpyruvyl to UDP-N-acetylglucosamine.</text>
</comment>
<evidence type="ECO:0000256" key="1">
    <source>
        <dbReference type="ARBA" id="ARBA00004496"/>
    </source>
</evidence>
<evidence type="ECO:0000256" key="6">
    <source>
        <dbReference type="ARBA" id="ARBA00022960"/>
    </source>
</evidence>
<feature type="binding site" evidence="13">
    <location>
        <begin position="22"/>
        <end position="23"/>
    </location>
    <ligand>
        <name>phosphoenolpyruvate</name>
        <dbReference type="ChEBI" id="CHEBI:58702"/>
    </ligand>
</feature>
<evidence type="ECO:0000259" key="14">
    <source>
        <dbReference type="Pfam" id="PF00275"/>
    </source>
</evidence>
<comment type="catalytic activity">
    <reaction evidence="12 13">
        <text>phosphoenolpyruvate + UDP-N-acetyl-alpha-D-glucosamine = UDP-N-acetyl-3-O-(1-carboxyvinyl)-alpha-D-glucosamine + phosphate</text>
        <dbReference type="Rhea" id="RHEA:18681"/>
        <dbReference type="ChEBI" id="CHEBI:43474"/>
        <dbReference type="ChEBI" id="CHEBI:57705"/>
        <dbReference type="ChEBI" id="CHEBI:58702"/>
        <dbReference type="ChEBI" id="CHEBI:68483"/>
        <dbReference type="EC" id="2.5.1.7"/>
    </reaction>
</comment>
<dbReference type="Gene3D" id="3.65.10.10">
    <property type="entry name" value="Enolpyruvate transferase domain"/>
    <property type="match status" value="2"/>
</dbReference>
<evidence type="ECO:0000256" key="7">
    <source>
        <dbReference type="ARBA" id="ARBA00022984"/>
    </source>
</evidence>
<feature type="domain" description="Enolpyruvate transferase" evidence="14">
    <location>
        <begin position="7"/>
        <end position="407"/>
    </location>
</feature>
<protein>
    <recommendedName>
        <fullName evidence="13">UDP-N-acetylglucosamine 1-carboxyvinyltransferase</fullName>
        <ecNumber evidence="13">2.5.1.7</ecNumber>
    </recommendedName>
    <alternativeName>
        <fullName evidence="13">Enoylpyruvate transferase</fullName>
    </alternativeName>
    <alternativeName>
        <fullName evidence="13">UDP-N-acetylglucosamine enolpyruvyl transferase</fullName>
        <shortName evidence="13">EPT</shortName>
    </alternativeName>
</protein>
<evidence type="ECO:0000313" key="16">
    <source>
        <dbReference type="Proteomes" id="UP000325981"/>
    </source>
</evidence>
<comment type="pathway">
    <text evidence="2 13">Cell wall biogenesis; peptidoglycan biosynthesis.</text>
</comment>
<feature type="modified residue" description="2-(S-cysteinyl)pyruvic acid O-phosphothioketal" evidence="13">
    <location>
        <position position="116"/>
    </location>
</feature>
<proteinExistence type="inferred from homology"/>
<dbReference type="NCBIfam" id="NF006873">
    <property type="entry name" value="PRK09369.1"/>
    <property type="match status" value="1"/>
</dbReference>
<dbReference type="SUPFAM" id="SSF55205">
    <property type="entry name" value="EPT/RTPC-like"/>
    <property type="match status" value="1"/>
</dbReference>
<dbReference type="Pfam" id="PF00275">
    <property type="entry name" value="EPSP_synthase"/>
    <property type="match status" value="1"/>
</dbReference>
<evidence type="ECO:0000256" key="11">
    <source>
        <dbReference type="ARBA" id="ARBA00038367"/>
    </source>
</evidence>
<dbReference type="EC" id="2.5.1.7" evidence="13"/>
<dbReference type="InterPro" id="IPR036968">
    <property type="entry name" value="Enolpyruvate_Tfrase_sf"/>
</dbReference>
<dbReference type="InterPro" id="IPR005750">
    <property type="entry name" value="UDP_GlcNAc_COvinyl_MurA"/>
</dbReference>
<keyword evidence="5 13" id="KW-0808">Transferase</keyword>
<dbReference type="UniPathway" id="UPA00219"/>
<evidence type="ECO:0000313" key="15">
    <source>
        <dbReference type="EMBL" id="QFQ32553.1"/>
    </source>
</evidence>
<dbReference type="GO" id="GO:0019277">
    <property type="term" value="P:UDP-N-acetylgalactosamine biosynthetic process"/>
    <property type="evidence" value="ECO:0007669"/>
    <property type="project" value="InterPro"/>
</dbReference>
<dbReference type="PANTHER" id="PTHR43783:SF1">
    <property type="entry name" value="UDP-N-ACETYLGLUCOSAMINE 1-CARBOXYVINYLTRANSFERASE"/>
    <property type="match status" value="1"/>
</dbReference>
<dbReference type="GO" id="GO:0008360">
    <property type="term" value="P:regulation of cell shape"/>
    <property type="evidence" value="ECO:0007669"/>
    <property type="project" value="UniProtKB-KW"/>
</dbReference>
<feature type="binding site" evidence="13">
    <location>
        <position position="306"/>
    </location>
    <ligand>
        <name>UDP-N-acetyl-alpha-D-glucosamine</name>
        <dbReference type="ChEBI" id="CHEBI:57705"/>
    </ligand>
</feature>
<dbReference type="GO" id="GO:0008760">
    <property type="term" value="F:UDP-N-acetylglucosamine 1-carboxyvinyltransferase activity"/>
    <property type="evidence" value="ECO:0007669"/>
    <property type="project" value="UniProtKB-UniRule"/>
</dbReference>
<dbReference type="InterPro" id="IPR013792">
    <property type="entry name" value="RNA3'P_cycl/enolpyr_Trfase_a/b"/>
</dbReference>
<dbReference type="OrthoDB" id="9803760at2"/>
<comment type="subcellular location">
    <subcellularLocation>
        <location evidence="1 13">Cytoplasm</location>
    </subcellularLocation>
</comment>
<dbReference type="AlphaFoldDB" id="A0A5J6ZEC8"/>
<keyword evidence="6 13" id="KW-0133">Cell shape</keyword>
<feature type="binding site" evidence="13">
    <location>
        <begin position="121"/>
        <end position="125"/>
    </location>
    <ligand>
        <name>UDP-N-acetyl-alpha-D-glucosamine</name>
        <dbReference type="ChEBI" id="CHEBI:57705"/>
    </ligand>
</feature>
<keyword evidence="7 13" id="KW-0573">Peptidoglycan synthesis</keyword>